<dbReference type="SUPFAM" id="SSF56112">
    <property type="entry name" value="Protein kinase-like (PK-like)"/>
    <property type="match status" value="1"/>
</dbReference>
<evidence type="ECO:0000256" key="9">
    <source>
        <dbReference type="ARBA" id="ARBA00022777"/>
    </source>
</evidence>
<dbReference type="Pfam" id="PF07714">
    <property type="entry name" value="PK_Tyr_Ser-Thr"/>
    <property type="match status" value="1"/>
</dbReference>
<dbReference type="FunFam" id="1.10.510.10:FF:001227">
    <property type="entry name" value="Tyrosine-protein kinase receptor"/>
    <property type="match status" value="1"/>
</dbReference>
<evidence type="ECO:0000313" key="24">
    <source>
        <dbReference type="RefSeq" id="XP_022340432.1"/>
    </source>
</evidence>
<dbReference type="SMART" id="SM00219">
    <property type="entry name" value="TyrKc"/>
    <property type="match status" value="1"/>
</dbReference>
<dbReference type="GO" id="GO:0007169">
    <property type="term" value="P:cell surface receptor protein tyrosine kinase signaling pathway"/>
    <property type="evidence" value="ECO:0007669"/>
    <property type="project" value="TreeGrafter"/>
</dbReference>
<evidence type="ECO:0000259" key="22">
    <source>
        <dbReference type="PROSITE" id="PS50011"/>
    </source>
</evidence>
<comment type="subcellular location">
    <subcellularLocation>
        <location evidence="1">Membrane</location>
        <topology evidence="1">Single-pass membrane protein</topology>
    </subcellularLocation>
</comment>
<evidence type="ECO:0000256" key="16">
    <source>
        <dbReference type="ARBA" id="ARBA00023180"/>
    </source>
</evidence>
<feature type="transmembrane region" description="Helical" evidence="21">
    <location>
        <begin position="68"/>
        <end position="92"/>
    </location>
</feature>
<accession>A0A8B8EIE6</accession>
<dbReference type="InterPro" id="IPR011009">
    <property type="entry name" value="Kinase-like_dom_sf"/>
</dbReference>
<evidence type="ECO:0000256" key="14">
    <source>
        <dbReference type="ARBA" id="ARBA00023157"/>
    </source>
</evidence>
<evidence type="ECO:0000256" key="3">
    <source>
        <dbReference type="ARBA" id="ARBA00022553"/>
    </source>
</evidence>
<evidence type="ECO:0000313" key="23">
    <source>
        <dbReference type="Proteomes" id="UP000694844"/>
    </source>
</evidence>
<dbReference type="InterPro" id="IPR017441">
    <property type="entry name" value="Protein_kinase_ATP_BS"/>
</dbReference>
<evidence type="ECO:0000256" key="21">
    <source>
        <dbReference type="SAM" id="Phobius"/>
    </source>
</evidence>
<dbReference type="EC" id="2.7.10.1" evidence="2"/>
<dbReference type="GO" id="GO:0005524">
    <property type="term" value="F:ATP binding"/>
    <property type="evidence" value="ECO:0007669"/>
    <property type="project" value="UniProtKB-UniRule"/>
</dbReference>
<feature type="domain" description="Protein kinase" evidence="22">
    <location>
        <begin position="133"/>
        <end position="405"/>
    </location>
</feature>
<evidence type="ECO:0000256" key="13">
    <source>
        <dbReference type="ARBA" id="ARBA00023137"/>
    </source>
</evidence>
<dbReference type="InterPro" id="IPR050122">
    <property type="entry name" value="RTK"/>
</dbReference>
<dbReference type="CDD" id="cd00192">
    <property type="entry name" value="PTKc"/>
    <property type="match status" value="1"/>
</dbReference>
<dbReference type="GO" id="GO:0043235">
    <property type="term" value="C:receptor complex"/>
    <property type="evidence" value="ECO:0007669"/>
    <property type="project" value="TreeGrafter"/>
</dbReference>
<evidence type="ECO:0000256" key="2">
    <source>
        <dbReference type="ARBA" id="ARBA00011902"/>
    </source>
</evidence>
<name>A0A8B8EIE6_CRAVI</name>
<evidence type="ECO:0000256" key="4">
    <source>
        <dbReference type="ARBA" id="ARBA00022679"/>
    </source>
</evidence>
<evidence type="ECO:0000256" key="18">
    <source>
        <dbReference type="ARBA" id="ARBA00051243"/>
    </source>
</evidence>
<keyword evidence="6" id="KW-0732">Signal</keyword>
<keyword evidence="4" id="KW-0808">Transferase</keyword>
<keyword evidence="12 21" id="KW-0472">Membrane</keyword>
<dbReference type="OrthoDB" id="73209at2759"/>
<evidence type="ECO:0000256" key="7">
    <source>
        <dbReference type="ARBA" id="ARBA00022737"/>
    </source>
</evidence>
<dbReference type="GO" id="GO:0005886">
    <property type="term" value="C:plasma membrane"/>
    <property type="evidence" value="ECO:0007669"/>
    <property type="project" value="TreeGrafter"/>
</dbReference>
<feature type="binding site" evidence="20">
    <location>
        <position position="165"/>
    </location>
    <ligand>
        <name>ATP</name>
        <dbReference type="ChEBI" id="CHEBI:30616"/>
    </ligand>
</feature>
<keyword evidence="17" id="KW-0393">Immunoglobulin domain</keyword>
<sequence length="577" mass="65220">MQFFHNGTCVIGSYNPHAKGKQGHLTLDRSKIKWLTAGGEAPTDGQRGESQHCVIESFRHAFGVTCEMAIVIANVFGFAFLIILVLGLLVLIKYRYELKIRSTHDRMKELGFFPKDLIKCFSLDEWEMPRDKVVLNRKLGEGAFGTVYGGEAYQDNELWVAVAVKTLKIKSCVEEKIDFLSEAEVMKRFHHPNIVQLLGVCTKGEPFMAVMEFHLYGDLKTYLLSRRNLVGLECKEADEIRPERLTMMALDIACGLRYIHDLKYVHRDLACRNCLVHSSGRVKIGDFGMTRPIIESDYYRFTKKGMLPVRWMSPESLSDGLFTAKSDMWSYGVLLFEIVTFGSFPYQGLSNSQVVEYVKAGSRLVLPRQCSEELCTFIYNCLDYEPADRPDTCEVIDQLLKHPDFLVPCLDAPTTSVEDTDDAELLTSSQQNTITKSHSLNLTTILNRLSTASNDGKRLSGASQGGKVQSKYTVKTFVPAMLGRPRSNSISSPQPSQKNHEYFEIHDESPSKALENSHRHSLEIQREHIQLDPSISLVDTYPSAGERIDTTSDYFSDNSKEIVQNLTFEFCQTITSL</sequence>
<comment type="catalytic activity">
    <reaction evidence="18">
        <text>L-tyrosyl-[protein] + ATP = O-phospho-L-tyrosyl-[protein] + ADP + H(+)</text>
        <dbReference type="Rhea" id="RHEA:10596"/>
        <dbReference type="Rhea" id="RHEA-COMP:10136"/>
        <dbReference type="Rhea" id="RHEA-COMP:20101"/>
        <dbReference type="ChEBI" id="CHEBI:15378"/>
        <dbReference type="ChEBI" id="CHEBI:30616"/>
        <dbReference type="ChEBI" id="CHEBI:46858"/>
        <dbReference type="ChEBI" id="CHEBI:61978"/>
        <dbReference type="ChEBI" id="CHEBI:456216"/>
        <dbReference type="EC" id="2.7.10.1"/>
    </reaction>
</comment>
<protein>
    <recommendedName>
        <fullName evidence="2">receptor protein-tyrosine kinase</fullName>
        <ecNumber evidence="2">2.7.10.1</ecNumber>
    </recommendedName>
</protein>
<dbReference type="InterPro" id="IPR020635">
    <property type="entry name" value="Tyr_kinase_cat_dom"/>
</dbReference>
<evidence type="ECO:0000256" key="15">
    <source>
        <dbReference type="ARBA" id="ARBA00023170"/>
    </source>
</evidence>
<dbReference type="Gene3D" id="3.30.200.20">
    <property type="entry name" value="Phosphorylase Kinase, domain 1"/>
    <property type="match status" value="1"/>
</dbReference>
<dbReference type="FunFam" id="3.30.200.20:FF:000593">
    <property type="entry name" value="Predicted protein"/>
    <property type="match status" value="1"/>
</dbReference>
<evidence type="ECO:0000256" key="20">
    <source>
        <dbReference type="PROSITE-ProRule" id="PRU10141"/>
    </source>
</evidence>
<dbReference type="KEGG" id="cvn:111135037"/>
<dbReference type="InterPro" id="IPR008266">
    <property type="entry name" value="Tyr_kinase_AS"/>
</dbReference>
<dbReference type="PRINTS" id="PR00109">
    <property type="entry name" value="TYRKINASE"/>
</dbReference>
<evidence type="ECO:0000256" key="1">
    <source>
        <dbReference type="ARBA" id="ARBA00004167"/>
    </source>
</evidence>
<dbReference type="Proteomes" id="UP000694844">
    <property type="component" value="Chromosome 5"/>
</dbReference>
<gene>
    <name evidence="24" type="primary">LOC111135037</name>
</gene>
<dbReference type="InterPro" id="IPR001245">
    <property type="entry name" value="Ser-Thr/Tyr_kinase_cat_dom"/>
</dbReference>
<dbReference type="PROSITE" id="PS50011">
    <property type="entry name" value="PROTEIN_KINASE_DOM"/>
    <property type="match status" value="1"/>
</dbReference>
<keyword evidence="9" id="KW-0418">Kinase</keyword>
<keyword evidence="7" id="KW-0677">Repeat</keyword>
<keyword evidence="15" id="KW-0675">Receptor</keyword>
<evidence type="ECO:0000256" key="10">
    <source>
        <dbReference type="ARBA" id="ARBA00022840"/>
    </source>
</evidence>
<reference evidence="24" key="1">
    <citation type="submission" date="2025-08" db="UniProtKB">
        <authorList>
            <consortium name="RefSeq"/>
        </authorList>
    </citation>
    <scope>IDENTIFICATION</scope>
    <source>
        <tissue evidence="24">Whole sample</tissue>
    </source>
</reference>
<comment type="function">
    <text evidence="19">Receptor for basic fibroblast growth factor.</text>
</comment>
<keyword evidence="10 20" id="KW-0067">ATP-binding</keyword>
<dbReference type="Gene3D" id="1.10.510.10">
    <property type="entry name" value="Transferase(Phosphotransferase) domain 1"/>
    <property type="match status" value="1"/>
</dbReference>
<evidence type="ECO:0000256" key="8">
    <source>
        <dbReference type="ARBA" id="ARBA00022741"/>
    </source>
</evidence>
<keyword evidence="23" id="KW-1185">Reference proteome</keyword>
<evidence type="ECO:0000256" key="6">
    <source>
        <dbReference type="ARBA" id="ARBA00022729"/>
    </source>
</evidence>
<keyword evidence="5 21" id="KW-0812">Transmembrane</keyword>
<organism evidence="23 24">
    <name type="scientific">Crassostrea virginica</name>
    <name type="common">Eastern oyster</name>
    <dbReference type="NCBI Taxonomy" id="6565"/>
    <lineage>
        <taxon>Eukaryota</taxon>
        <taxon>Metazoa</taxon>
        <taxon>Spiralia</taxon>
        <taxon>Lophotrochozoa</taxon>
        <taxon>Mollusca</taxon>
        <taxon>Bivalvia</taxon>
        <taxon>Autobranchia</taxon>
        <taxon>Pteriomorphia</taxon>
        <taxon>Ostreida</taxon>
        <taxon>Ostreoidea</taxon>
        <taxon>Ostreidae</taxon>
        <taxon>Crassostrea</taxon>
    </lineage>
</organism>
<keyword evidence="14" id="KW-1015">Disulfide bond</keyword>
<keyword evidence="13" id="KW-0829">Tyrosine-protein kinase</keyword>
<evidence type="ECO:0000256" key="12">
    <source>
        <dbReference type="ARBA" id="ARBA00023136"/>
    </source>
</evidence>
<dbReference type="RefSeq" id="XP_022340432.1">
    <property type="nucleotide sequence ID" value="XM_022484724.1"/>
</dbReference>
<evidence type="ECO:0000256" key="19">
    <source>
        <dbReference type="ARBA" id="ARBA00056965"/>
    </source>
</evidence>
<dbReference type="InterPro" id="IPR000719">
    <property type="entry name" value="Prot_kinase_dom"/>
</dbReference>
<dbReference type="PROSITE" id="PS00107">
    <property type="entry name" value="PROTEIN_KINASE_ATP"/>
    <property type="match status" value="1"/>
</dbReference>
<keyword evidence="8 20" id="KW-0547">Nucleotide-binding</keyword>
<keyword evidence="16" id="KW-0325">Glycoprotein</keyword>
<dbReference type="PANTHER" id="PTHR24416:SF489">
    <property type="entry name" value="PROTEIN KINASE DOMAIN-CONTAINING PROTEIN"/>
    <property type="match status" value="1"/>
</dbReference>
<evidence type="ECO:0000256" key="17">
    <source>
        <dbReference type="ARBA" id="ARBA00023319"/>
    </source>
</evidence>
<dbReference type="PANTHER" id="PTHR24416">
    <property type="entry name" value="TYROSINE-PROTEIN KINASE RECEPTOR"/>
    <property type="match status" value="1"/>
</dbReference>
<dbReference type="AlphaFoldDB" id="A0A8B8EIE6"/>
<dbReference type="GO" id="GO:0004714">
    <property type="term" value="F:transmembrane receptor protein tyrosine kinase activity"/>
    <property type="evidence" value="ECO:0007669"/>
    <property type="project" value="UniProtKB-EC"/>
</dbReference>
<evidence type="ECO:0000256" key="5">
    <source>
        <dbReference type="ARBA" id="ARBA00022692"/>
    </source>
</evidence>
<keyword evidence="11 21" id="KW-1133">Transmembrane helix</keyword>
<evidence type="ECO:0000256" key="11">
    <source>
        <dbReference type="ARBA" id="ARBA00022989"/>
    </source>
</evidence>
<keyword evidence="3" id="KW-0597">Phosphoprotein</keyword>
<dbReference type="GeneID" id="111135037"/>
<proteinExistence type="predicted"/>
<dbReference type="PROSITE" id="PS00109">
    <property type="entry name" value="PROTEIN_KINASE_TYR"/>
    <property type="match status" value="1"/>
</dbReference>